<evidence type="ECO:0000313" key="2">
    <source>
        <dbReference type="Proteomes" id="UP000321085"/>
    </source>
</evidence>
<dbReference type="AlphaFoldDB" id="A0A512C2Z8"/>
<keyword evidence="2" id="KW-1185">Reference proteome</keyword>
<evidence type="ECO:0000313" key="1">
    <source>
        <dbReference type="EMBL" id="GEO18579.1"/>
    </source>
</evidence>
<gene>
    <name evidence="1" type="ORF">MAE02_62750</name>
</gene>
<proteinExistence type="predicted"/>
<dbReference type="EMBL" id="BJYU01000210">
    <property type="protein sequence ID" value="GEO18579.1"/>
    <property type="molecule type" value="Genomic_DNA"/>
</dbReference>
<dbReference type="RefSeq" id="WP_147023083.1">
    <property type="nucleotide sequence ID" value="NZ_BJYU01000210.1"/>
</dbReference>
<organism evidence="1 2">
    <name type="scientific">Microvirga aerophila</name>
    <dbReference type="NCBI Taxonomy" id="670291"/>
    <lineage>
        <taxon>Bacteria</taxon>
        <taxon>Pseudomonadati</taxon>
        <taxon>Pseudomonadota</taxon>
        <taxon>Alphaproteobacteria</taxon>
        <taxon>Hyphomicrobiales</taxon>
        <taxon>Methylobacteriaceae</taxon>
        <taxon>Microvirga</taxon>
    </lineage>
</organism>
<comment type="caution">
    <text evidence="1">The sequence shown here is derived from an EMBL/GenBank/DDBJ whole genome shotgun (WGS) entry which is preliminary data.</text>
</comment>
<dbReference type="Proteomes" id="UP000321085">
    <property type="component" value="Unassembled WGS sequence"/>
</dbReference>
<protein>
    <submittedName>
        <fullName evidence="1">Uncharacterized protein</fullName>
    </submittedName>
</protein>
<accession>A0A512C2Z8</accession>
<reference evidence="1 2" key="1">
    <citation type="submission" date="2019-07" db="EMBL/GenBank/DDBJ databases">
        <title>Whole genome shotgun sequence of Microvirga aerophila NBRC 106136.</title>
        <authorList>
            <person name="Hosoyama A."/>
            <person name="Uohara A."/>
            <person name="Ohji S."/>
            <person name="Ichikawa N."/>
        </authorList>
    </citation>
    <scope>NUCLEOTIDE SEQUENCE [LARGE SCALE GENOMIC DNA]</scope>
    <source>
        <strain evidence="1 2">NBRC 106136</strain>
    </source>
</reference>
<sequence>MSTEIHMPRAIPLAENEYATGALYGLLTNVFEDADQASRITAAIERLIDAKIAAALKKDRTDD</sequence>
<name>A0A512C2Z8_9HYPH</name>